<proteinExistence type="predicted"/>
<reference evidence="1" key="1">
    <citation type="submission" date="2022-03" db="EMBL/GenBank/DDBJ databases">
        <authorList>
            <person name="Lindestad O."/>
        </authorList>
    </citation>
    <scope>NUCLEOTIDE SEQUENCE</scope>
</reference>
<dbReference type="AlphaFoldDB" id="A0A8S4RMI1"/>
<comment type="caution">
    <text evidence="1">The sequence shown here is derived from an EMBL/GenBank/DDBJ whole genome shotgun (WGS) entry which is preliminary data.</text>
</comment>
<name>A0A8S4RMI1_9NEOP</name>
<sequence length="118" mass="13656">MQYDYSRPIIDGWPYRPQLWATTIARCVLICARAPRSIHSFNLLPFLDYNRTGSELERSADLPQNPLAAIMELELVKIYCIDSLSNAKRYTNTRAYFHMNVINAKVAAFKKDKQKNSL</sequence>
<dbReference type="Proteomes" id="UP000838756">
    <property type="component" value="Unassembled WGS sequence"/>
</dbReference>
<accession>A0A8S4RMI1</accession>
<gene>
    <name evidence="1" type="primary">jg21117</name>
    <name evidence="1" type="ORF">PAEG_LOCUS15517</name>
</gene>
<dbReference type="EMBL" id="CAKXAJ010025342">
    <property type="protein sequence ID" value="CAH2238413.1"/>
    <property type="molecule type" value="Genomic_DNA"/>
</dbReference>
<organism evidence="1 2">
    <name type="scientific">Pararge aegeria aegeria</name>
    <dbReference type="NCBI Taxonomy" id="348720"/>
    <lineage>
        <taxon>Eukaryota</taxon>
        <taxon>Metazoa</taxon>
        <taxon>Ecdysozoa</taxon>
        <taxon>Arthropoda</taxon>
        <taxon>Hexapoda</taxon>
        <taxon>Insecta</taxon>
        <taxon>Pterygota</taxon>
        <taxon>Neoptera</taxon>
        <taxon>Endopterygota</taxon>
        <taxon>Lepidoptera</taxon>
        <taxon>Glossata</taxon>
        <taxon>Ditrysia</taxon>
        <taxon>Papilionoidea</taxon>
        <taxon>Nymphalidae</taxon>
        <taxon>Satyrinae</taxon>
        <taxon>Satyrini</taxon>
        <taxon>Parargina</taxon>
        <taxon>Pararge</taxon>
    </lineage>
</organism>
<keyword evidence="2" id="KW-1185">Reference proteome</keyword>
<evidence type="ECO:0000313" key="1">
    <source>
        <dbReference type="EMBL" id="CAH2238413.1"/>
    </source>
</evidence>
<protein>
    <submittedName>
        <fullName evidence="1">Jg21117 protein</fullName>
    </submittedName>
</protein>
<evidence type="ECO:0000313" key="2">
    <source>
        <dbReference type="Proteomes" id="UP000838756"/>
    </source>
</evidence>